<accession>A0A358E192</accession>
<dbReference type="RefSeq" id="WP_272965286.1">
    <property type="nucleotide sequence ID" value="NZ_CALBIY010000020.1"/>
</dbReference>
<dbReference type="Pfam" id="PF13539">
    <property type="entry name" value="Peptidase_M15_4"/>
    <property type="match status" value="1"/>
</dbReference>
<dbReference type="InterPro" id="IPR039561">
    <property type="entry name" value="Peptidase_M15C"/>
</dbReference>
<dbReference type="Gene3D" id="3.30.1380.10">
    <property type="match status" value="1"/>
</dbReference>
<dbReference type="EMBL" id="DONK01000198">
    <property type="protein sequence ID" value="HBU52190.1"/>
    <property type="molecule type" value="Genomic_DNA"/>
</dbReference>
<evidence type="ECO:0000313" key="5">
    <source>
        <dbReference type="Proteomes" id="UP000264779"/>
    </source>
</evidence>
<sequence>MFKLSRRSNRQLKDVHPDLVKVVRRALEITKVDFGIPFTGGYRTAEQQNALFTSGKSQLDGYNRLSRHQLGEAVDVFAYVDGAASWDEDHLTHVATAMLAAASELGVKIRWGGHWRSFVDMPHFEVIK</sequence>
<dbReference type="Proteomes" id="UP000263517">
    <property type="component" value="Unassembled WGS sequence"/>
</dbReference>
<organism evidence="3 5">
    <name type="scientific">Alteromonas australica</name>
    <dbReference type="NCBI Taxonomy" id="589873"/>
    <lineage>
        <taxon>Bacteria</taxon>
        <taxon>Pseudomonadati</taxon>
        <taxon>Pseudomonadota</taxon>
        <taxon>Gammaproteobacteria</taxon>
        <taxon>Alteromonadales</taxon>
        <taxon>Alteromonadaceae</taxon>
        <taxon>Alteromonas/Salinimonas group</taxon>
        <taxon>Alteromonas</taxon>
    </lineage>
</organism>
<dbReference type="AlphaFoldDB" id="A0A358E192"/>
<comment type="caution">
    <text evidence="3">The sequence shown here is derived from an EMBL/GenBank/DDBJ whole genome shotgun (WGS) entry which is preliminary data.</text>
</comment>
<evidence type="ECO:0000313" key="2">
    <source>
        <dbReference type="EMBL" id="HAW78146.1"/>
    </source>
</evidence>
<evidence type="ECO:0000313" key="3">
    <source>
        <dbReference type="EMBL" id="HBU52190.1"/>
    </source>
</evidence>
<dbReference type="CDD" id="cd14845">
    <property type="entry name" value="L-Ala-D-Glu_peptidase_like"/>
    <property type="match status" value="1"/>
</dbReference>
<dbReference type="SUPFAM" id="SSF55166">
    <property type="entry name" value="Hedgehog/DD-peptidase"/>
    <property type="match status" value="1"/>
</dbReference>
<dbReference type="Proteomes" id="UP000264779">
    <property type="component" value="Unassembled WGS sequence"/>
</dbReference>
<dbReference type="EMBL" id="DNAN01000720">
    <property type="protein sequence ID" value="HAW78146.1"/>
    <property type="molecule type" value="Genomic_DNA"/>
</dbReference>
<name>A0A358E192_9ALTE</name>
<dbReference type="InterPro" id="IPR009045">
    <property type="entry name" value="Zn_M74/Hedgehog-like"/>
</dbReference>
<reference evidence="4 5" key="1">
    <citation type="journal article" date="2018" name="Nat. Biotechnol.">
        <title>A standardized bacterial taxonomy based on genome phylogeny substantially revises the tree of life.</title>
        <authorList>
            <person name="Parks D.H."/>
            <person name="Chuvochina M."/>
            <person name="Waite D.W."/>
            <person name="Rinke C."/>
            <person name="Skarshewski A."/>
            <person name="Chaumeil P.A."/>
            <person name="Hugenholtz P."/>
        </authorList>
    </citation>
    <scope>NUCLEOTIDE SEQUENCE [LARGE SCALE GENOMIC DNA]</scope>
    <source>
        <strain evidence="3">UBA11621</strain>
        <strain evidence="2">UBA11978</strain>
    </source>
</reference>
<feature type="domain" description="Peptidase M15C" evidence="1">
    <location>
        <begin position="63"/>
        <end position="126"/>
    </location>
</feature>
<proteinExistence type="predicted"/>
<evidence type="ECO:0000259" key="1">
    <source>
        <dbReference type="Pfam" id="PF13539"/>
    </source>
</evidence>
<evidence type="ECO:0000313" key="4">
    <source>
        <dbReference type="Proteomes" id="UP000263517"/>
    </source>
</evidence>
<protein>
    <submittedName>
        <fullName evidence="3">Peptidase M15</fullName>
    </submittedName>
</protein>
<gene>
    <name evidence="2" type="ORF">DCW74_20710</name>
    <name evidence="3" type="ORF">DEB45_13110</name>
</gene>
<dbReference type="GO" id="GO:0008233">
    <property type="term" value="F:peptidase activity"/>
    <property type="evidence" value="ECO:0007669"/>
    <property type="project" value="InterPro"/>
</dbReference>